<organism evidence="10 11">
    <name type="scientific">Penicillium brevicompactum</name>
    <dbReference type="NCBI Taxonomy" id="5074"/>
    <lineage>
        <taxon>Eukaryota</taxon>
        <taxon>Fungi</taxon>
        <taxon>Dikarya</taxon>
        <taxon>Ascomycota</taxon>
        <taxon>Pezizomycotina</taxon>
        <taxon>Eurotiomycetes</taxon>
        <taxon>Eurotiomycetidae</taxon>
        <taxon>Eurotiales</taxon>
        <taxon>Aspergillaceae</taxon>
        <taxon>Penicillium</taxon>
    </lineage>
</organism>
<dbReference type="SMART" id="SM00797">
    <property type="entry name" value="AHS2"/>
    <property type="match status" value="1"/>
</dbReference>
<dbReference type="CDD" id="cd06850">
    <property type="entry name" value="biotinyl_domain"/>
    <property type="match status" value="1"/>
</dbReference>
<evidence type="ECO:0000256" key="1">
    <source>
        <dbReference type="ARBA" id="ARBA00001953"/>
    </source>
</evidence>
<evidence type="ECO:0000313" key="10">
    <source>
        <dbReference type="EMBL" id="KAJ5352113.1"/>
    </source>
</evidence>
<dbReference type="SMART" id="SM00796">
    <property type="entry name" value="AHS1"/>
    <property type="match status" value="1"/>
</dbReference>
<dbReference type="Gene3D" id="2.40.100.10">
    <property type="entry name" value="Cyclophilin-like"/>
    <property type="match status" value="2"/>
</dbReference>
<dbReference type="Gene3D" id="3.30.1360.40">
    <property type="match status" value="1"/>
</dbReference>
<comment type="caution">
    <text evidence="10">The sequence shown here is derived from an EMBL/GenBank/DDBJ whole genome shotgun (WGS) entry which is preliminary data.</text>
</comment>
<dbReference type="InterPro" id="IPR011054">
    <property type="entry name" value="Rudment_hybrid_motif"/>
</dbReference>
<evidence type="ECO:0000259" key="8">
    <source>
        <dbReference type="PROSITE" id="PS50975"/>
    </source>
</evidence>
<dbReference type="PROSITE" id="PS00866">
    <property type="entry name" value="CPSASE_1"/>
    <property type="match status" value="1"/>
</dbReference>
<dbReference type="InterPro" id="IPR005481">
    <property type="entry name" value="BC-like_N"/>
</dbReference>
<dbReference type="PANTHER" id="PTHR18866">
    <property type="entry name" value="CARBOXYLASE:PYRUVATE/ACETYL-COA/PROPIONYL-COA CARBOXYLASE"/>
    <property type="match status" value="1"/>
</dbReference>
<dbReference type="GO" id="GO:0046872">
    <property type="term" value="F:metal ion binding"/>
    <property type="evidence" value="ECO:0007669"/>
    <property type="project" value="InterPro"/>
</dbReference>
<dbReference type="SUPFAM" id="SSF51246">
    <property type="entry name" value="Rudiment single hybrid motif"/>
    <property type="match status" value="1"/>
</dbReference>
<keyword evidence="5 7" id="KW-0067">ATP-binding</keyword>
<dbReference type="Pfam" id="PF02682">
    <property type="entry name" value="CT_C_D"/>
    <property type="match status" value="1"/>
</dbReference>
<evidence type="ECO:0000259" key="9">
    <source>
        <dbReference type="PROSITE" id="PS50979"/>
    </source>
</evidence>
<dbReference type="SMART" id="SM00878">
    <property type="entry name" value="Biotin_carb_C"/>
    <property type="match status" value="1"/>
</dbReference>
<dbReference type="InterPro" id="IPR003833">
    <property type="entry name" value="CT_C_D"/>
</dbReference>
<dbReference type="InterPro" id="IPR029000">
    <property type="entry name" value="Cyclophilin-like_dom_sf"/>
</dbReference>
<dbReference type="GO" id="GO:0016787">
    <property type="term" value="F:hydrolase activity"/>
    <property type="evidence" value="ECO:0007669"/>
    <property type="project" value="UniProtKB-KW"/>
</dbReference>
<evidence type="ECO:0000256" key="4">
    <source>
        <dbReference type="ARBA" id="ARBA00022801"/>
    </source>
</evidence>
<dbReference type="InterPro" id="IPR000089">
    <property type="entry name" value="Biotin_lipoyl"/>
</dbReference>
<dbReference type="Gene3D" id="2.40.50.100">
    <property type="match status" value="1"/>
</dbReference>
<dbReference type="AlphaFoldDB" id="A0A9W9R1N9"/>
<dbReference type="InterPro" id="IPR005479">
    <property type="entry name" value="CPAse_ATP-bd"/>
</dbReference>
<dbReference type="SUPFAM" id="SSF56059">
    <property type="entry name" value="Glutathione synthetase ATP-binding domain-like"/>
    <property type="match status" value="1"/>
</dbReference>
<dbReference type="InterPro" id="IPR011761">
    <property type="entry name" value="ATP-grasp"/>
</dbReference>
<dbReference type="SUPFAM" id="SSF52440">
    <property type="entry name" value="PreATP-grasp domain"/>
    <property type="match status" value="1"/>
</dbReference>
<evidence type="ECO:0000256" key="5">
    <source>
        <dbReference type="ARBA" id="ARBA00022840"/>
    </source>
</evidence>
<proteinExistence type="predicted"/>
<feature type="domain" description="ATP-grasp" evidence="8">
    <location>
        <begin position="121"/>
        <end position="321"/>
    </location>
</feature>
<dbReference type="PROSITE" id="PS00867">
    <property type="entry name" value="CPSASE_2"/>
    <property type="match status" value="1"/>
</dbReference>
<evidence type="ECO:0000256" key="7">
    <source>
        <dbReference type="PROSITE-ProRule" id="PRU00409"/>
    </source>
</evidence>
<keyword evidence="6" id="KW-0092">Biotin</keyword>
<sequence length="1246" mass="136503">MEKLRTLLIANRGEIAVRIIKTAKQLNIRTIAIYTAADATSQHVLAADEAVLLPGDDSTAYINGAAIIEIARSREVDAIIPGYGFLSENVEFAEAIANAGMVFVGPRAEAIEAFGLKHRAREIATAAGVPIVPGTQGLIVSEEDAVKAADELGYPVMLKATGGGGGMGLTICKSVDEVRQSLIQVRSRGETLFKNAGVFMERYYPESHHIEVQVFGNGQGDAIHIGERECSIQRRHQKVIEECPSPFVEKHPGLRERLTSAAVALTKSIRYGSAGTVEYLVDDLSGDFFFLEMNTRLQVEHGITELCYGIDIVRLMLEQADRELCGLNGLEKNYLESLQPSKPSGCAIEARVYAENPARNYSPSPGLLQLVEWREVEGTRIDTWVATGTRISTYYDPMIAKVMVHASDRTTTIQKLGGVLSKSIICGPPTNLDFLHTILESSTFRAGHTLTNFLNNFEFSPSAIDVISPGVYTTVQDNPGRPTAGRGIPQAGPMDPLAFQVANILAGNSSNTEGLEITLRGPELRFLVAACVSICGAPMGVQIDGVHAPMWSRIYIEPGQTLSIGKLSESGGCRAYLAVRGGFPAIAPYFGSKSTSPLLGIGGYQGRALAPGDMLAIEKIDATEPREVLSLPAHLRPVYSSHWDIYAMVGPYDEGYIVGEDIDMIYDTVWKVSHNATRGGIRLVGPAPRFAREDGGEGGQHPSNVIEYGYPNGTLNWTGDSPCIFPVDAPDLGGFISSTTIVTGHLWRMGQLKSGDTIQYHRVSLDDARKIRAEMERFLTGVSAFAIGQGKSDTIVPLSDSTLPHSTISGTWGKALISSSKLVGSEDTITFRQGGDDFLLVEFGDGKFNLNHRCRVSALEQAFNKSRASDKALHGNIYKTTGCCNSLLIHYNGLKLRRDYLIDLLMSLQKETGDLRSSKVPSRKFSLPICFESPAQQEAIQRYTETQRPYAPYLPSNMEFVAKINGITFEELLNIFLSVEFMAICVGFFCGDTICLPIDPRYRITCPKQNPSRVYTPEGSVSWGGSCMNIYPVDSPGGYQMTGQTIPCFDQLGVKPGFSSDKAGLFRDFDQITFHRVEKEELERDLALFRSGCYNFKYEDVMFDMTAHNHLLEETKDQVAAFKSRQATAQVEMLALEKESMDRWLSEKEKNEIPADQISLLREDPDILTVYAPLDANVWKVTVTDGDVVSATQAVAILEAMKMEVSISYLGDKKDDGDKKYKVEKVLVQPGDIVRAGDAVVFLRDV</sequence>
<dbReference type="PANTHER" id="PTHR18866:SF128">
    <property type="entry name" value="UREA AMIDOLYASE"/>
    <property type="match status" value="1"/>
</dbReference>
<evidence type="ECO:0000256" key="3">
    <source>
        <dbReference type="ARBA" id="ARBA00022741"/>
    </source>
</evidence>
<dbReference type="Pfam" id="PF02785">
    <property type="entry name" value="Biotin_carb_C"/>
    <property type="match status" value="1"/>
</dbReference>
<dbReference type="InterPro" id="IPR011764">
    <property type="entry name" value="Biotin_carboxylation_dom"/>
</dbReference>
<dbReference type="GO" id="GO:0005524">
    <property type="term" value="F:ATP binding"/>
    <property type="evidence" value="ECO:0007669"/>
    <property type="project" value="UniProtKB-UniRule"/>
</dbReference>
<dbReference type="Gene3D" id="3.30.470.20">
    <property type="entry name" value="ATP-grasp fold, B domain"/>
    <property type="match status" value="1"/>
</dbReference>
<dbReference type="Pfam" id="PF00289">
    <property type="entry name" value="Biotin_carb_N"/>
    <property type="match status" value="1"/>
</dbReference>
<comment type="cofactor">
    <cofactor evidence="1">
        <name>biotin</name>
        <dbReference type="ChEBI" id="CHEBI:57586"/>
    </cofactor>
</comment>
<gene>
    <name evidence="10" type="ORF">N7452_001087</name>
</gene>
<dbReference type="Pfam" id="PF00364">
    <property type="entry name" value="Biotin_lipoyl"/>
    <property type="match status" value="1"/>
</dbReference>
<dbReference type="Pfam" id="PF02786">
    <property type="entry name" value="CPSase_L_D2"/>
    <property type="match status" value="1"/>
</dbReference>
<dbReference type="Pfam" id="PF02626">
    <property type="entry name" value="CT_A_B"/>
    <property type="match status" value="1"/>
</dbReference>
<feature type="domain" description="Biotin carboxylation" evidence="9">
    <location>
        <begin position="3"/>
        <end position="459"/>
    </location>
</feature>
<dbReference type="SUPFAM" id="SSF51230">
    <property type="entry name" value="Single hybrid motif"/>
    <property type="match status" value="1"/>
</dbReference>
<dbReference type="InterPro" id="IPR016185">
    <property type="entry name" value="PreATP-grasp_dom_sf"/>
</dbReference>
<dbReference type="InterPro" id="IPR050856">
    <property type="entry name" value="Biotin_carboxylase_complex"/>
</dbReference>
<protein>
    <recommendedName>
        <fullName evidence="12">Urea carboxylase</fullName>
    </recommendedName>
</protein>
<reference evidence="10" key="1">
    <citation type="submission" date="2022-12" db="EMBL/GenBank/DDBJ databases">
        <authorList>
            <person name="Petersen C."/>
        </authorList>
    </citation>
    <scope>NUCLEOTIDE SEQUENCE</scope>
    <source>
        <strain evidence="10">IBT 35673</strain>
    </source>
</reference>
<dbReference type="Proteomes" id="UP001147695">
    <property type="component" value="Unassembled WGS sequence"/>
</dbReference>
<name>A0A9W9R1N9_PENBR</name>
<dbReference type="PROSITE" id="PS50979">
    <property type="entry name" value="BC"/>
    <property type="match status" value="1"/>
</dbReference>
<evidence type="ECO:0000256" key="6">
    <source>
        <dbReference type="ARBA" id="ARBA00023267"/>
    </source>
</evidence>
<evidence type="ECO:0000256" key="2">
    <source>
        <dbReference type="ARBA" id="ARBA00022598"/>
    </source>
</evidence>
<dbReference type="SUPFAM" id="SSF50891">
    <property type="entry name" value="Cyclophilin-like"/>
    <property type="match status" value="2"/>
</dbReference>
<keyword evidence="4" id="KW-0378">Hydrolase</keyword>
<reference evidence="10" key="2">
    <citation type="journal article" date="2023" name="IMA Fungus">
        <title>Comparative genomic study of the Penicillium genus elucidates a diverse pangenome and 15 lateral gene transfer events.</title>
        <authorList>
            <person name="Petersen C."/>
            <person name="Sorensen T."/>
            <person name="Nielsen M.R."/>
            <person name="Sondergaard T.E."/>
            <person name="Sorensen J.L."/>
            <person name="Fitzpatrick D.A."/>
            <person name="Frisvad J.C."/>
            <person name="Nielsen K.L."/>
        </authorList>
    </citation>
    <scope>NUCLEOTIDE SEQUENCE</scope>
    <source>
        <strain evidence="10">IBT 35673</strain>
    </source>
</reference>
<keyword evidence="2" id="KW-0436">Ligase</keyword>
<dbReference type="SUPFAM" id="SSF160467">
    <property type="entry name" value="PH0987 N-terminal domain-like"/>
    <property type="match status" value="1"/>
</dbReference>
<accession>A0A9W9R1N9</accession>
<dbReference type="InterPro" id="IPR003778">
    <property type="entry name" value="CT_A_B"/>
</dbReference>
<dbReference type="InterPro" id="IPR005482">
    <property type="entry name" value="Biotin_COase_C"/>
</dbReference>
<dbReference type="GO" id="GO:0016874">
    <property type="term" value="F:ligase activity"/>
    <property type="evidence" value="ECO:0007669"/>
    <property type="project" value="UniProtKB-KW"/>
</dbReference>
<keyword evidence="3 7" id="KW-0547">Nucleotide-binding</keyword>
<evidence type="ECO:0000313" key="11">
    <source>
        <dbReference type="Proteomes" id="UP001147695"/>
    </source>
</evidence>
<dbReference type="InterPro" id="IPR011053">
    <property type="entry name" value="Single_hybrid_motif"/>
</dbReference>
<dbReference type="EMBL" id="JAPZBQ010000001">
    <property type="protein sequence ID" value="KAJ5352113.1"/>
    <property type="molecule type" value="Genomic_DNA"/>
</dbReference>
<evidence type="ECO:0008006" key="12">
    <source>
        <dbReference type="Google" id="ProtNLM"/>
    </source>
</evidence>
<dbReference type="PROSITE" id="PS50975">
    <property type="entry name" value="ATP_GRASP"/>
    <property type="match status" value="1"/>
</dbReference>